<dbReference type="PIRSF" id="PIRSF035865">
    <property type="entry name" value="UCP035865"/>
    <property type="match status" value="1"/>
</dbReference>
<dbReference type="InterPro" id="IPR014598">
    <property type="entry name" value="UCP035865"/>
</dbReference>
<reference evidence="2" key="1">
    <citation type="journal article" date="2019" name="Int. J. Syst. Evol. Microbiol.">
        <title>The Global Catalogue of Microorganisms (GCM) 10K type strain sequencing project: providing services to taxonomists for standard genome sequencing and annotation.</title>
        <authorList>
            <consortium name="The Broad Institute Genomics Platform"/>
            <consortium name="The Broad Institute Genome Sequencing Center for Infectious Disease"/>
            <person name="Wu L."/>
            <person name="Ma J."/>
        </authorList>
    </citation>
    <scope>NUCLEOTIDE SEQUENCE [LARGE SCALE GENOMIC DNA]</scope>
    <source>
        <strain evidence="2">NBRC 110107</strain>
    </source>
</reference>
<keyword evidence="2" id="KW-1185">Reference proteome</keyword>
<gene>
    <name evidence="1" type="ORF">GCM10007859_13880</name>
</gene>
<dbReference type="RefSeq" id="WP_284222231.1">
    <property type="nucleotide sequence ID" value="NZ_BSOY01000025.1"/>
</dbReference>
<dbReference type="Proteomes" id="UP001156921">
    <property type="component" value="Unassembled WGS sequence"/>
</dbReference>
<evidence type="ECO:0008006" key="3">
    <source>
        <dbReference type="Google" id="ProtNLM"/>
    </source>
</evidence>
<accession>A0ABQ6BNK8</accession>
<evidence type="ECO:0000313" key="2">
    <source>
        <dbReference type="Proteomes" id="UP001156921"/>
    </source>
</evidence>
<dbReference type="EMBL" id="BSOY01000025">
    <property type="protein sequence ID" value="GLS01374.1"/>
    <property type="molecule type" value="Genomic_DNA"/>
</dbReference>
<proteinExistence type="predicted"/>
<evidence type="ECO:0000313" key="1">
    <source>
        <dbReference type="EMBL" id="GLS01374.1"/>
    </source>
</evidence>
<sequence length="364" mass="39266">MIIASTPSRLPELIALAEEGSSEKRRALLRELTEHFFGAATRSATEDALYGSVLASLADEMESAVRAELSARFANAPNAPHALIRRLANDEAAVAEAVLTTSPVLTDEDLLGVVRKHGQAHMRAVSARPSVSEAVSDVIVERGDDETLGALLRNDGAQLSRKSSEAAVERARANPALHEAAVSRASLPADLLNEMYFVVEARLRTRILEQNARMDPALLESALAAGRARIATDDGALPADYAECSAYVEELKAAGQLTPQMLARFLRSGGTTSFLIALAQLSDIDFHTARQIVERRELDALAVVCKSADLDRALFLTYAVVLLNDDGGAMAKAHSYARMYAELTKDAALRTLRFWRMRRGAAAA</sequence>
<name>A0ABQ6BNK8_9CAUL</name>
<dbReference type="InterPro" id="IPR019285">
    <property type="entry name" value="DUF2336"/>
</dbReference>
<dbReference type="Pfam" id="PF10098">
    <property type="entry name" value="DUF2336"/>
    <property type="match status" value="1"/>
</dbReference>
<comment type="caution">
    <text evidence="1">The sequence shown here is derived from an EMBL/GenBank/DDBJ whole genome shotgun (WGS) entry which is preliminary data.</text>
</comment>
<organism evidence="1 2">
    <name type="scientific">Brevundimonas denitrificans</name>
    <dbReference type="NCBI Taxonomy" id="1443434"/>
    <lineage>
        <taxon>Bacteria</taxon>
        <taxon>Pseudomonadati</taxon>
        <taxon>Pseudomonadota</taxon>
        <taxon>Alphaproteobacteria</taxon>
        <taxon>Caulobacterales</taxon>
        <taxon>Caulobacteraceae</taxon>
        <taxon>Brevundimonas</taxon>
    </lineage>
</organism>
<protein>
    <recommendedName>
        <fullName evidence="3">DUF2336 domain-containing protein</fullName>
    </recommendedName>
</protein>